<sequence>MNLSAPARRLLAALTFGVLALVYLPLLVVVANSVNANQSMTWPPSGLTLEWWRRAADSSGAREALLTSLQVAAVATCIALVLGTLLALALQRYSFFGKHTVNLLVILPIALPGVVTGIALNNGFRAIMGVDLSLWTIVVAHATFCIVTVFNNVQARLRRLGTSLEEASADLGAGVGTTFRLITLPQLRSALLAGGMLAFALSFDEIIVTTFTAGGGATTLPIWILNNMFRPNQAPVVNVVAVVLIVFSIVPVWLAQRLSSDLDAVR</sequence>
<evidence type="ECO:0000256" key="2">
    <source>
        <dbReference type="ARBA" id="ARBA00007069"/>
    </source>
</evidence>
<dbReference type="PANTHER" id="PTHR43848">
    <property type="entry name" value="PUTRESCINE TRANSPORT SYSTEM PERMEASE PROTEIN POTI"/>
    <property type="match status" value="1"/>
</dbReference>
<keyword evidence="7 8" id="KW-0472">Membrane</keyword>
<accession>A0A938Y670</accession>
<dbReference type="SUPFAM" id="SSF161098">
    <property type="entry name" value="MetI-like"/>
    <property type="match status" value="1"/>
</dbReference>
<dbReference type="InterPro" id="IPR000515">
    <property type="entry name" value="MetI-like"/>
</dbReference>
<proteinExistence type="inferred from homology"/>
<evidence type="ECO:0000256" key="5">
    <source>
        <dbReference type="ARBA" id="ARBA00022692"/>
    </source>
</evidence>
<evidence type="ECO:0000313" key="10">
    <source>
        <dbReference type="EMBL" id="MBM9459967.1"/>
    </source>
</evidence>
<dbReference type="AlphaFoldDB" id="A0A938Y670"/>
<dbReference type="Gene3D" id="1.10.3720.10">
    <property type="entry name" value="MetI-like"/>
    <property type="match status" value="1"/>
</dbReference>
<feature type="transmembrane region" description="Helical" evidence="8">
    <location>
        <begin position="234"/>
        <end position="254"/>
    </location>
</feature>
<evidence type="ECO:0000256" key="1">
    <source>
        <dbReference type="ARBA" id="ARBA00004651"/>
    </source>
</evidence>
<evidence type="ECO:0000256" key="8">
    <source>
        <dbReference type="RuleBase" id="RU363032"/>
    </source>
</evidence>
<dbReference type="RefSeq" id="WP_205291265.1">
    <property type="nucleotide sequence ID" value="NZ_CP074406.1"/>
</dbReference>
<feature type="transmembrane region" description="Helical" evidence="8">
    <location>
        <begin position="69"/>
        <end position="89"/>
    </location>
</feature>
<feature type="transmembrane region" description="Helical" evidence="8">
    <location>
        <begin position="132"/>
        <end position="150"/>
    </location>
</feature>
<reference evidence="10" key="1">
    <citation type="submission" date="2021-01" db="EMBL/GenBank/DDBJ databases">
        <title>Novel species in genus Nocardioides.</title>
        <authorList>
            <person name="Zhang G."/>
        </authorList>
    </citation>
    <scope>NUCLEOTIDE SEQUENCE</scope>
    <source>
        <strain evidence="10">Zg-536</strain>
    </source>
</reference>
<keyword evidence="11" id="KW-1185">Reference proteome</keyword>
<dbReference type="PROSITE" id="PS50928">
    <property type="entry name" value="ABC_TM1"/>
    <property type="match status" value="1"/>
</dbReference>
<dbReference type="Pfam" id="PF00528">
    <property type="entry name" value="BPD_transp_1"/>
    <property type="match status" value="1"/>
</dbReference>
<protein>
    <submittedName>
        <fullName evidence="10">ABC transporter permease</fullName>
    </submittedName>
</protein>
<evidence type="ECO:0000256" key="6">
    <source>
        <dbReference type="ARBA" id="ARBA00022989"/>
    </source>
</evidence>
<evidence type="ECO:0000256" key="4">
    <source>
        <dbReference type="ARBA" id="ARBA00022475"/>
    </source>
</evidence>
<dbReference type="EMBL" id="JAERTX010000006">
    <property type="protein sequence ID" value="MBM9459967.1"/>
    <property type="molecule type" value="Genomic_DNA"/>
</dbReference>
<evidence type="ECO:0000259" key="9">
    <source>
        <dbReference type="PROSITE" id="PS50928"/>
    </source>
</evidence>
<dbReference type="GO" id="GO:0005886">
    <property type="term" value="C:plasma membrane"/>
    <property type="evidence" value="ECO:0007669"/>
    <property type="project" value="UniProtKB-SubCell"/>
</dbReference>
<dbReference type="Proteomes" id="UP000663791">
    <property type="component" value="Unassembled WGS sequence"/>
</dbReference>
<feature type="transmembrane region" description="Helical" evidence="8">
    <location>
        <begin position="190"/>
        <end position="214"/>
    </location>
</feature>
<feature type="domain" description="ABC transmembrane type-1" evidence="9">
    <location>
        <begin position="65"/>
        <end position="255"/>
    </location>
</feature>
<dbReference type="CDD" id="cd06261">
    <property type="entry name" value="TM_PBP2"/>
    <property type="match status" value="1"/>
</dbReference>
<keyword evidence="3 8" id="KW-0813">Transport</keyword>
<comment type="similarity">
    <text evidence="2">Belongs to the binding-protein-dependent transport system permease family. CysTW subfamily.</text>
</comment>
<dbReference type="InterPro" id="IPR035906">
    <property type="entry name" value="MetI-like_sf"/>
</dbReference>
<keyword evidence="6 8" id="KW-1133">Transmembrane helix</keyword>
<dbReference type="PANTHER" id="PTHR43848:SF2">
    <property type="entry name" value="PUTRESCINE TRANSPORT SYSTEM PERMEASE PROTEIN POTI"/>
    <property type="match status" value="1"/>
</dbReference>
<keyword evidence="4" id="KW-1003">Cell membrane</keyword>
<dbReference type="GO" id="GO:0055085">
    <property type="term" value="P:transmembrane transport"/>
    <property type="evidence" value="ECO:0007669"/>
    <property type="project" value="InterPro"/>
</dbReference>
<organism evidence="10 11">
    <name type="scientific">Nocardioides faecalis</name>
    <dbReference type="NCBI Taxonomy" id="2803858"/>
    <lineage>
        <taxon>Bacteria</taxon>
        <taxon>Bacillati</taxon>
        <taxon>Actinomycetota</taxon>
        <taxon>Actinomycetes</taxon>
        <taxon>Propionibacteriales</taxon>
        <taxon>Nocardioidaceae</taxon>
        <taxon>Nocardioides</taxon>
    </lineage>
</organism>
<dbReference type="InterPro" id="IPR051789">
    <property type="entry name" value="Bact_Polyamine_Transport"/>
</dbReference>
<evidence type="ECO:0000256" key="7">
    <source>
        <dbReference type="ARBA" id="ARBA00023136"/>
    </source>
</evidence>
<comment type="caution">
    <text evidence="10">The sequence shown here is derived from an EMBL/GenBank/DDBJ whole genome shotgun (WGS) entry which is preliminary data.</text>
</comment>
<gene>
    <name evidence="10" type="ORF">JK386_08630</name>
</gene>
<keyword evidence="5 8" id="KW-0812">Transmembrane</keyword>
<evidence type="ECO:0000256" key="3">
    <source>
        <dbReference type="ARBA" id="ARBA00022448"/>
    </source>
</evidence>
<evidence type="ECO:0000313" key="11">
    <source>
        <dbReference type="Proteomes" id="UP000663791"/>
    </source>
</evidence>
<comment type="subcellular location">
    <subcellularLocation>
        <location evidence="1 8">Cell membrane</location>
        <topology evidence="1 8">Multi-pass membrane protein</topology>
    </subcellularLocation>
</comment>
<name>A0A938Y670_9ACTN</name>
<feature type="transmembrane region" description="Helical" evidence="8">
    <location>
        <begin position="101"/>
        <end position="120"/>
    </location>
</feature>